<accession>A0AAU9Y4B9</accession>
<dbReference type="SMART" id="SM00408">
    <property type="entry name" value="IGc2"/>
    <property type="match status" value="8"/>
</dbReference>
<dbReference type="InterPro" id="IPR013783">
    <property type="entry name" value="Ig-like_fold"/>
</dbReference>
<dbReference type="CDD" id="cd00096">
    <property type="entry name" value="Ig"/>
    <property type="match status" value="2"/>
</dbReference>
<dbReference type="GO" id="GO:0007156">
    <property type="term" value="P:homophilic cell adhesion via plasma membrane adhesion molecules"/>
    <property type="evidence" value="ECO:0007669"/>
    <property type="project" value="TreeGrafter"/>
</dbReference>
<dbReference type="PANTHER" id="PTHR45080">
    <property type="entry name" value="CONTACTIN 5"/>
    <property type="match status" value="1"/>
</dbReference>
<feature type="region of interest" description="Disordered" evidence="4">
    <location>
        <begin position="1197"/>
        <end position="1414"/>
    </location>
</feature>
<feature type="domain" description="Ig-like" evidence="6">
    <location>
        <begin position="72"/>
        <end position="158"/>
    </location>
</feature>
<dbReference type="SUPFAM" id="SSF48726">
    <property type="entry name" value="Immunoglobulin"/>
    <property type="match status" value="9"/>
</dbReference>
<dbReference type="CDD" id="cd00063">
    <property type="entry name" value="FN3"/>
    <property type="match status" value="1"/>
</dbReference>
<evidence type="ECO:0000256" key="3">
    <source>
        <dbReference type="ARBA" id="ARBA00023157"/>
    </source>
</evidence>
<keyword evidence="2" id="KW-0677">Repeat</keyword>
<proteinExistence type="predicted"/>
<dbReference type="SMART" id="SM00409">
    <property type="entry name" value="IG"/>
    <property type="match status" value="9"/>
</dbReference>
<feature type="region of interest" description="Disordered" evidence="4">
    <location>
        <begin position="1146"/>
        <end position="1185"/>
    </location>
</feature>
<keyword evidence="5" id="KW-0812">Transmembrane</keyword>
<dbReference type="Pfam" id="PF07679">
    <property type="entry name" value="I-set"/>
    <property type="match status" value="2"/>
</dbReference>
<evidence type="ECO:0000256" key="4">
    <source>
        <dbReference type="SAM" id="MobiDB-lite"/>
    </source>
</evidence>
<feature type="compositionally biased region" description="Pro residues" evidence="4">
    <location>
        <begin position="1274"/>
        <end position="1289"/>
    </location>
</feature>
<feature type="domain" description="Ig-like" evidence="6">
    <location>
        <begin position="163"/>
        <end position="256"/>
    </location>
</feature>
<dbReference type="PROSITE" id="PS50853">
    <property type="entry name" value="FN3"/>
    <property type="match status" value="1"/>
</dbReference>
<dbReference type="InterPro" id="IPR036116">
    <property type="entry name" value="FN3_sf"/>
</dbReference>
<feature type="domain" description="Fibronectin type-III" evidence="7">
    <location>
        <begin position="819"/>
        <end position="917"/>
    </location>
</feature>
<dbReference type="GO" id="GO:0005886">
    <property type="term" value="C:plasma membrane"/>
    <property type="evidence" value="ECO:0007669"/>
    <property type="project" value="TreeGrafter"/>
</dbReference>
<feature type="domain" description="Ig-like" evidence="6">
    <location>
        <begin position="438"/>
        <end position="536"/>
    </location>
</feature>
<dbReference type="InterPro" id="IPR003598">
    <property type="entry name" value="Ig_sub2"/>
</dbReference>
<dbReference type="InterPro" id="IPR013098">
    <property type="entry name" value="Ig_I-set"/>
</dbReference>
<keyword evidence="3" id="KW-1015">Disulfide bond</keyword>
<feature type="domain" description="Ig-like" evidence="6">
    <location>
        <begin position="1"/>
        <end position="50"/>
    </location>
</feature>
<sequence>MWLHNNVWVASKQSNGQVSVLNSQYQVSGDATLRISNVQTKDNGDFDCQVIFTSGVPPVIQDTAELVVVVSPTITLKTTTAPTLDEGATRTLFCVASGNPKPTYRWYKDSVKIQEDPNNSNYTITSASRNDAGTYRCEAVINVPTLGQYSDSYTVQVTVRFRPVHKTNSLSSNQTVVEGRTTTFLCITEAFPIATTYKWFKDGNEISNSQDFETLKISDTESRLTIKNAKKGSAGQYSCDGTNAVGTGDRKSAFLLVNYAPQQVTVNPNPAVVELGQSLTLTCQADGFPKPSYSWKFNGGAIGDSQNTLQLASAQVLNAGNYTCVATNTFGSAQETRLVNVRYKPTVTTFTTGNPDNNAVQGTSVTLTCTANGYPAPTYTIQRTTPSGTTPLAGTSGGRYTIPNVQLTEEDNSYNCVPRNALGDGPSKSLTVKVIVPPSFQSNLPNKQTKTENETVNYACTVQAKPYAQIVWKLGEKNLTGTPYNITTEVAPVQNSKLLRTLSYLTIDKVTWQQNGTFSCVAFNSAGQRRQTTDLEVRYRPVVQSDADHPKNLTLSEGQEATFSCKTIGNPPTLSQKWQFNGVDIPGESCSACVTTTFTKASVTQADAGWYSCAGTNSLGEGPPARAQLLIKHPPTITFYQSAFTVNETNNVTMICRAKGVPQPTITWTKIGGDKLDCSGEQCTIRNTSGKNDGTYRCVARNELGEVSEGITLNVQTRPIIVTSTPTSTQIPGNEGEQVDLTCIVSGKPPPSLSWKRQLNGQDLSSLSDKVKSITKERDTSVLKVAVSAIGEHFYCVAVNLLGSDNQQYTIRKRGIPDKPINVDVKSFQDQNSKTVSVNVSWTPGYSGGYDQEFTIHYRVKQSNRDFVEQFVGHPDNNMHTIPGLYPETVYEFTVQASNKLGQSQPSDPKEYKTAESQIPPDRGTVKALRASDDASVILVEWTIADDQVTIATLEIQQGGEGSWELVKGAFQLNRSVSEFKVSDLKADSSYRFRMDMRRPGESSPAYVYSDIVPAGPLPGARNDGEPLKDWMIAVIVLVAGLLLLAIVVLALCCFKRRKKEHGGKYKTVYVVGGPDVTRVLENRRSYGMESVEDDPFLAAASMQSVNSTEAKRKTRLQSGCKLWIPPEMLLNPGSRMVRNGRLAQSTGELDANSAYSARGPQRDFSTLPPYHEPPSHVESIEEPGYAAVDRDGRVMGPRVLPMGANPSGRPANGPLDPTVPYALPQKRPKPKRPRREPNEPAIGPPPQYTPEDRSFEDLPVHDGDDLDLDDPSNLPPNEGPPDLPPPMAMLPSNRPISNNYQNYPDDGLPEPPMFLRDIVYPPDGQDPRYDSDGPAPYHPPSSPGRQRQPYINIHGQLVRPPSQDSDGFRRPESLRSSRNTLTPEPELPPNQWQPRGSEPEEKAPEINYVSYLV</sequence>
<dbReference type="SMART" id="SM00060">
    <property type="entry name" value="FN3"/>
    <property type="match status" value="2"/>
</dbReference>
<keyword evidence="9" id="KW-1185">Reference proteome</keyword>
<dbReference type="InterPro" id="IPR036179">
    <property type="entry name" value="Ig-like_dom_sf"/>
</dbReference>
<gene>
    <name evidence="8" type="ORF">PMEA_00007110</name>
</gene>
<dbReference type="PANTHER" id="PTHR45080:SF8">
    <property type="entry name" value="IG-LIKE DOMAIN-CONTAINING PROTEIN"/>
    <property type="match status" value="1"/>
</dbReference>
<keyword evidence="5" id="KW-1133">Transmembrane helix</keyword>
<feature type="domain" description="Ig-like" evidence="6">
    <location>
        <begin position="719"/>
        <end position="812"/>
    </location>
</feature>
<dbReference type="InterPro" id="IPR007110">
    <property type="entry name" value="Ig-like_dom"/>
</dbReference>
<evidence type="ECO:0000313" key="8">
    <source>
        <dbReference type="EMBL" id="CAH3167452.1"/>
    </source>
</evidence>
<feature type="region of interest" description="Disordered" evidence="4">
    <location>
        <begin position="380"/>
        <end position="399"/>
    </location>
</feature>
<evidence type="ECO:0000256" key="2">
    <source>
        <dbReference type="ARBA" id="ARBA00022737"/>
    </source>
</evidence>
<feature type="compositionally biased region" description="Basic and acidic residues" evidence="4">
    <location>
        <begin position="1251"/>
        <end position="1264"/>
    </location>
</feature>
<comment type="caution">
    <text evidence="8">The sequence shown here is derived from an EMBL/GenBank/DDBJ whole genome shotgun (WGS) entry which is preliminary data.</text>
</comment>
<reference evidence="8 9" key="1">
    <citation type="submission" date="2022-05" db="EMBL/GenBank/DDBJ databases">
        <authorList>
            <consortium name="Genoscope - CEA"/>
            <person name="William W."/>
        </authorList>
    </citation>
    <scope>NUCLEOTIDE SEQUENCE [LARGE SCALE GENOMIC DNA]</scope>
</reference>
<dbReference type="InterPro" id="IPR003599">
    <property type="entry name" value="Ig_sub"/>
</dbReference>
<dbReference type="InterPro" id="IPR003961">
    <property type="entry name" value="FN3_dom"/>
</dbReference>
<keyword evidence="1" id="KW-0732">Signal</keyword>
<dbReference type="Pfam" id="PF13895">
    <property type="entry name" value="Ig_2"/>
    <property type="match status" value="1"/>
</dbReference>
<evidence type="ECO:0000256" key="1">
    <source>
        <dbReference type="ARBA" id="ARBA00022729"/>
    </source>
</evidence>
<evidence type="ECO:0000313" key="9">
    <source>
        <dbReference type="Proteomes" id="UP001159428"/>
    </source>
</evidence>
<feature type="domain" description="Ig-like" evidence="6">
    <location>
        <begin position="635"/>
        <end position="714"/>
    </location>
</feature>
<feature type="compositionally biased region" description="Basic and acidic residues" evidence="4">
    <location>
        <begin position="1367"/>
        <end position="1376"/>
    </location>
</feature>
<keyword evidence="5" id="KW-0472">Membrane</keyword>
<feature type="transmembrane region" description="Helical" evidence="5">
    <location>
        <begin position="1031"/>
        <end position="1055"/>
    </location>
</feature>
<feature type="domain" description="Ig-like" evidence="6">
    <location>
        <begin position="261"/>
        <end position="340"/>
    </location>
</feature>
<organism evidence="8 9">
    <name type="scientific">Pocillopora meandrina</name>
    <dbReference type="NCBI Taxonomy" id="46732"/>
    <lineage>
        <taxon>Eukaryota</taxon>
        <taxon>Metazoa</taxon>
        <taxon>Cnidaria</taxon>
        <taxon>Anthozoa</taxon>
        <taxon>Hexacorallia</taxon>
        <taxon>Scleractinia</taxon>
        <taxon>Astrocoeniina</taxon>
        <taxon>Pocilloporidae</taxon>
        <taxon>Pocillopora</taxon>
    </lineage>
</organism>
<name>A0AAU9Y4B9_9CNID</name>
<dbReference type="Pfam" id="PF00041">
    <property type="entry name" value="fn3"/>
    <property type="match status" value="1"/>
</dbReference>
<dbReference type="SUPFAM" id="SSF49265">
    <property type="entry name" value="Fibronectin type III"/>
    <property type="match status" value="1"/>
</dbReference>
<dbReference type="InterPro" id="IPR050958">
    <property type="entry name" value="Cell_Adh-Cytoskel_Orgn"/>
</dbReference>
<evidence type="ECO:0000256" key="5">
    <source>
        <dbReference type="SAM" id="Phobius"/>
    </source>
</evidence>
<evidence type="ECO:0000259" key="7">
    <source>
        <dbReference type="PROSITE" id="PS50853"/>
    </source>
</evidence>
<dbReference type="PROSITE" id="PS50835">
    <property type="entry name" value="IG_LIKE"/>
    <property type="match status" value="9"/>
</dbReference>
<dbReference type="Pfam" id="PF13927">
    <property type="entry name" value="Ig_3"/>
    <property type="match status" value="5"/>
</dbReference>
<dbReference type="Gene3D" id="2.60.40.10">
    <property type="entry name" value="Immunoglobulins"/>
    <property type="match status" value="10"/>
</dbReference>
<feature type="domain" description="Ig-like" evidence="6">
    <location>
        <begin position="541"/>
        <end position="630"/>
    </location>
</feature>
<protein>
    <submittedName>
        <fullName evidence="8">Uncharacterized protein</fullName>
    </submittedName>
</protein>
<feature type="compositionally biased region" description="Polar residues" evidence="4">
    <location>
        <begin position="380"/>
        <end position="393"/>
    </location>
</feature>
<feature type="domain" description="Ig-like" evidence="6">
    <location>
        <begin position="345"/>
        <end position="433"/>
    </location>
</feature>
<dbReference type="EMBL" id="CALNXJ010000156">
    <property type="protein sequence ID" value="CAH3167452.1"/>
    <property type="molecule type" value="Genomic_DNA"/>
</dbReference>
<dbReference type="Proteomes" id="UP001159428">
    <property type="component" value="Unassembled WGS sequence"/>
</dbReference>
<evidence type="ECO:0000259" key="6">
    <source>
        <dbReference type="PROSITE" id="PS50835"/>
    </source>
</evidence>